<keyword evidence="3" id="KW-1003">Cell membrane</keyword>
<dbReference type="Pfam" id="PF04239">
    <property type="entry name" value="DUF421"/>
    <property type="match status" value="1"/>
</dbReference>
<dbReference type="PANTHER" id="PTHR34582">
    <property type="entry name" value="UPF0702 TRANSMEMBRANE PROTEIN YCAP"/>
    <property type="match status" value="1"/>
</dbReference>
<evidence type="ECO:0000313" key="10">
    <source>
        <dbReference type="Proteomes" id="UP000294902"/>
    </source>
</evidence>
<feature type="transmembrane region" description="Helical" evidence="7">
    <location>
        <begin position="33"/>
        <end position="52"/>
    </location>
</feature>
<accession>A0A4R3MSS3</accession>
<evidence type="ECO:0000259" key="8">
    <source>
        <dbReference type="Pfam" id="PF04239"/>
    </source>
</evidence>
<dbReference type="EMBL" id="SMAL01000002">
    <property type="protein sequence ID" value="TCT16074.1"/>
    <property type="molecule type" value="Genomic_DNA"/>
</dbReference>
<dbReference type="AlphaFoldDB" id="A0A4R3MSS3"/>
<comment type="subcellular location">
    <subcellularLocation>
        <location evidence="1">Cell membrane</location>
        <topology evidence="1">Multi-pass membrane protein</topology>
    </subcellularLocation>
</comment>
<feature type="transmembrane region" description="Helical" evidence="7">
    <location>
        <begin position="58"/>
        <end position="76"/>
    </location>
</feature>
<evidence type="ECO:0000313" key="9">
    <source>
        <dbReference type="EMBL" id="TCT16074.1"/>
    </source>
</evidence>
<comment type="similarity">
    <text evidence="2">Belongs to the UPF0702 family.</text>
</comment>
<organism evidence="9 10">
    <name type="scientific">Natranaerovirga pectinivora</name>
    <dbReference type="NCBI Taxonomy" id="682400"/>
    <lineage>
        <taxon>Bacteria</taxon>
        <taxon>Bacillati</taxon>
        <taxon>Bacillota</taxon>
        <taxon>Clostridia</taxon>
        <taxon>Lachnospirales</taxon>
        <taxon>Natranaerovirgaceae</taxon>
        <taxon>Natranaerovirga</taxon>
    </lineage>
</organism>
<proteinExistence type="inferred from homology"/>
<dbReference type="Proteomes" id="UP000294902">
    <property type="component" value="Unassembled WGS sequence"/>
</dbReference>
<dbReference type="GO" id="GO:0005886">
    <property type="term" value="C:plasma membrane"/>
    <property type="evidence" value="ECO:0007669"/>
    <property type="project" value="UniProtKB-SubCell"/>
</dbReference>
<evidence type="ECO:0000256" key="2">
    <source>
        <dbReference type="ARBA" id="ARBA00006448"/>
    </source>
</evidence>
<comment type="caution">
    <text evidence="9">The sequence shown here is derived from an EMBL/GenBank/DDBJ whole genome shotgun (WGS) entry which is preliminary data.</text>
</comment>
<keyword evidence="5 7" id="KW-1133">Transmembrane helix</keyword>
<keyword evidence="10" id="KW-1185">Reference proteome</keyword>
<gene>
    <name evidence="9" type="ORF">EDC18_10290</name>
</gene>
<dbReference type="PANTHER" id="PTHR34582:SF6">
    <property type="entry name" value="UPF0702 TRANSMEMBRANE PROTEIN YCAP"/>
    <property type="match status" value="1"/>
</dbReference>
<evidence type="ECO:0000256" key="3">
    <source>
        <dbReference type="ARBA" id="ARBA00022475"/>
    </source>
</evidence>
<evidence type="ECO:0000256" key="7">
    <source>
        <dbReference type="SAM" id="Phobius"/>
    </source>
</evidence>
<protein>
    <submittedName>
        <fullName evidence="9">Uncharacterized membrane protein YcaP (DUF421 family)</fullName>
    </submittedName>
</protein>
<sequence length="211" mass="24448">MSEIVTILMRTVIMFVVVLFVFRLLGKKEFGELTIIDFAVSLMIAELAVIAIEDLEVSLIRGISPILLLGFLQLSLESIELKSQAFRDIVEGRPVMIIEEGKLNQHNMKKNKYDLDDMLFQLREQGISDIREVEYAVLERSGNLSIFKKGDNFTVPLIQDGDLLDDNLRIIKKNKEWLLSELDIKGYKKIKDIFYCSYMNGEFFIEMKQKR</sequence>
<dbReference type="InterPro" id="IPR007353">
    <property type="entry name" value="DUF421"/>
</dbReference>
<dbReference type="InterPro" id="IPR023090">
    <property type="entry name" value="UPF0702_alpha/beta_dom_sf"/>
</dbReference>
<feature type="domain" description="YetF C-terminal" evidence="8">
    <location>
        <begin position="82"/>
        <end position="198"/>
    </location>
</feature>
<dbReference type="RefSeq" id="WP_165878457.1">
    <property type="nucleotide sequence ID" value="NZ_SMAL01000002.1"/>
</dbReference>
<keyword evidence="6 7" id="KW-0472">Membrane</keyword>
<reference evidence="9 10" key="1">
    <citation type="submission" date="2019-03" db="EMBL/GenBank/DDBJ databases">
        <title>Genomic Encyclopedia of Type Strains, Phase IV (KMG-IV): sequencing the most valuable type-strain genomes for metagenomic binning, comparative biology and taxonomic classification.</title>
        <authorList>
            <person name="Goeker M."/>
        </authorList>
    </citation>
    <scope>NUCLEOTIDE SEQUENCE [LARGE SCALE GENOMIC DNA]</scope>
    <source>
        <strain evidence="9 10">DSM 24629</strain>
    </source>
</reference>
<evidence type="ECO:0000256" key="1">
    <source>
        <dbReference type="ARBA" id="ARBA00004651"/>
    </source>
</evidence>
<evidence type="ECO:0000256" key="4">
    <source>
        <dbReference type="ARBA" id="ARBA00022692"/>
    </source>
</evidence>
<name>A0A4R3MSS3_9FIRM</name>
<feature type="transmembrane region" description="Helical" evidence="7">
    <location>
        <begin position="6"/>
        <end position="26"/>
    </location>
</feature>
<evidence type="ECO:0000256" key="5">
    <source>
        <dbReference type="ARBA" id="ARBA00022989"/>
    </source>
</evidence>
<evidence type="ECO:0000256" key="6">
    <source>
        <dbReference type="ARBA" id="ARBA00023136"/>
    </source>
</evidence>
<dbReference type="Gene3D" id="3.30.240.20">
    <property type="entry name" value="bsu07140 like domains"/>
    <property type="match status" value="2"/>
</dbReference>
<keyword evidence="4 7" id="KW-0812">Transmembrane</keyword>